<gene>
    <name evidence="2" type="ORF">QYE76_027875</name>
</gene>
<dbReference type="PANTHER" id="PTHR33110">
    <property type="entry name" value="F-BOX/KELCH-REPEAT PROTEIN-RELATED"/>
    <property type="match status" value="1"/>
</dbReference>
<dbReference type="InterPro" id="IPR005174">
    <property type="entry name" value="KIB1-4_b-propeller"/>
</dbReference>
<evidence type="ECO:0000313" key="2">
    <source>
        <dbReference type="EMBL" id="KAK1604202.1"/>
    </source>
</evidence>
<sequence>MECIIDSLGDLGGTPQSLSSEVVYNVRMNLVECAGRLLMVSRWFRTMACSTSEPFFEHKKRTVVLEVFEADLRTNPARWRRATELGGHALFLGQHCSKSLPASECSGYNKDCIYFMCDYSWPKWPANPLSDSGVYNIRDGTITPLMAGSVGIPPRQVGRWRPTWFFPPELV</sequence>
<organism evidence="2 3">
    <name type="scientific">Lolium multiflorum</name>
    <name type="common">Italian ryegrass</name>
    <name type="synonym">Lolium perenne subsp. multiflorum</name>
    <dbReference type="NCBI Taxonomy" id="4521"/>
    <lineage>
        <taxon>Eukaryota</taxon>
        <taxon>Viridiplantae</taxon>
        <taxon>Streptophyta</taxon>
        <taxon>Embryophyta</taxon>
        <taxon>Tracheophyta</taxon>
        <taxon>Spermatophyta</taxon>
        <taxon>Magnoliopsida</taxon>
        <taxon>Liliopsida</taxon>
        <taxon>Poales</taxon>
        <taxon>Poaceae</taxon>
        <taxon>BOP clade</taxon>
        <taxon>Pooideae</taxon>
        <taxon>Poodae</taxon>
        <taxon>Poeae</taxon>
        <taxon>Poeae Chloroplast Group 2 (Poeae type)</taxon>
        <taxon>Loliodinae</taxon>
        <taxon>Loliinae</taxon>
        <taxon>Lolium</taxon>
    </lineage>
</organism>
<dbReference type="Proteomes" id="UP001231189">
    <property type="component" value="Unassembled WGS sequence"/>
</dbReference>
<protein>
    <recommendedName>
        <fullName evidence="1">KIB1-4 beta-propeller domain-containing protein</fullName>
    </recommendedName>
</protein>
<dbReference type="PANTHER" id="PTHR33110:SF36">
    <property type="entry name" value="OS06G0148600 PROTEIN"/>
    <property type="match status" value="1"/>
</dbReference>
<comment type="caution">
    <text evidence="2">The sequence shown here is derived from an EMBL/GenBank/DDBJ whole genome shotgun (WGS) entry which is preliminary data.</text>
</comment>
<keyword evidence="3" id="KW-1185">Reference proteome</keyword>
<proteinExistence type="predicted"/>
<feature type="domain" description="KIB1-4 beta-propeller" evidence="1">
    <location>
        <begin position="23"/>
        <end position="136"/>
    </location>
</feature>
<dbReference type="AlphaFoldDB" id="A0AAD8VE03"/>
<reference evidence="2" key="1">
    <citation type="submission" date="2023-07" db="EMBL/GenBank/DDBJ databases">
        <title>A chromosome-level genome assembly of Lolium multiflorum.</title>
        <authorList>
            <person name="Chen Y."/>
            <person name="Copetti D."/>
            <person name="Kolliker R."/>
            <person name="Studer B."/>
        </authorList>
    </citation>
    <scope>NUCLEOTIDE SEQUENCE</scope>
    <source>
        <strain evidence="2">02402/16</strain>
        <tissue evidence="2">Leaf</tissue>
    </source>
</reference>
<dbReference type="EMBL" id="JAUUTY010000007">
    <property type="protein sequence ID" value="KAK1604202.1"/>
    <property type="molecule type" value="Genomic_DNA"/>
</dbReference>
<dbReference type="Pfam" id="PF03478">
    <property type="entry name" value="Beta-prop_KIB1-4"/>
    <property type="match status" value="1"/>
</dbReference>
<evidence type="ECO:0000313" key="3">
    <source>
        <dbReference type="Proteomes" id="UP001231189"/>
    </source>
</evidence>
<name>A0AAD8VE03_LOLMU</name>
<evidence type="ECO:0000259" key="1">
    <source>
        <dbReference type="Pfam" id="PF03478"/>
    </source>
</evidence>
<accession>A0AAD8VE03</accession>